<evidence type="ECO:0000313" key="4">
    <source>
        <dbReference type="Proteomes" id="UP000792457"/>
    </source>
</evidence>
<dbReference type="InterPro" id="IPR013783">
    <property type="entry name" value="Ig-like_fold"/>
</dbReference>
<reference evidence="3" key="1">
    <citation type="submission" date="2013-04" db="EMBL/GenBank/DDBJ databases">
        <authorList>
            <person name="Qu J."/>
            <person name="Murali S.C."/>
            <person name="Bandaranaike D."/>
            <person name="Bellair M."/>
            <person name="Blankenburg K."/>
            <person name="Chao H."/>
            <person name="Dinh H."/>
            <person name="Doddapaneni H."/>
            <person name="Downs B."/>
            <person name="Dugan-Rocha S."/>
            <person name="Elkadiri S."/>
            <person name="Gnanaolivu R.D."/>
            <person name="Hernandez B."/>
            <person name="Javaid M."/>
            <person name="Jayaseelan J.C."/>
            <person name="Lee S."/>
            <person name="Li M."/>
            <person name="Ming W."/>
            <person name="Munidasa M."/>
            <person name="Muniz J."/>
            <person name="Nguyen L."/>
            <person name="Ongeri F."/>
            <person name="Osuji N."/>
            <person name="Pu L.-L."/>
            <person name="Puazo M."/>
            <person name="Qu C."/>
            <person name="Quiroz J."/>
            <person name="Raj R."/>
            <person name="Weissenberger G."/>
            <person name="Xin Y."/>
            <person name="Zou X."/>
            <person name="Han Y."/>
            <person name="Richards S."/>
            <person name="Worley K."/>
            <person name="Muzny D."/>
            <person name="Gibbs R."/>
        </authorList>
    </citation>
    <scope>NUCLEOTIDE SEQUENCE</scope>
    <source>
        <strain evidence="3">Sampled in the wild</strain>
    </source>
</reference>
<reference evidence="3" key="2">
    <citation type="submission" date="2017-10" db="EMBL/GenBank/DDBJ databases">
        <title>Ladona fulva Genome sequencing and assembly.</title>
        <authorList>
            <person name="Murali S."/>
            <person name="Richards S."/>
            <person name="Bandaranaike D."/>
            <person name="Bellair M."/>
            <person name="Blankenburg K."/>
            <person name="Chao H."/>
            <person name="Dinh H."/>
            <person name="Doddapaneni H."/>
            <person name="Dugan-Rocha S."/>
            <person name="Elkadiri S."/>
            <person name="Gnanaolivu R."/>
            <person name="Hernandez B."/>
            <person name="Skinner E."/>
            <person name="Javaid M."/>
            <person name="Lee S."/>
            <person name="Li M."/>
            <person name="Ming W."/>
            <person name="Munidasa M."/>
            <person name="Muniz J."/>
            <person name="Nguyen L."/>
            <person name="Hughes D."/>
            <person name="Osuji N."/>
            <person name="Pu L.-L."/>
            <person name="Puazo M."/>
            <person name="Qu C."/>
            <person name="Quiroz J."/>
            <person name="Raj R."/>
            <person name="Weissenberger G."/>
            <person name="Xin Y."/>
            <person name="Zou X."/>
            <person name="Han Y."/>
            <person name="Worley K."/>
            <person name="Muzny D."/>
            <person name="Gibbs R."/>
        </authorList>
    </citation>
    <scope>NUCLEOTIDE SEQUENCE</scope>
    <source>
        <strain evidence="3">Sampled in the wild</strain>
    </source>
</reference>
<dbReference type="InterPro" id="IPR050958">
    <property type="entry name" value="Cell_Adh-Cytoskel_Orgn"/>
</dbReference>
<feature type="non-terminal residue" evidence="3">
    <location>
        <position position="261"/>
    </location>
</feature>
<dbReference type="SMART" id="SM00409">
    <property type="entry name" value="IG"/>
    <property type="match status" value="1"/>
</dbReference>
<dbReference type="PANTHER" id="PTHR45080:SF34">
    <property type="entry name" value="MYOSIN LIGHT CHAIN KINASE, SMOOTH MUSCLE-LIKE"/>
    <property type="match status" value="1"/>
</dbReference>
<keyword evidence="1" id="KW-0393">Immunoglobulin domain</keyword>
<dbReference type="GO" id="GO:0030424">
    <property type="term" value="C:axon"/>
    <property type="evidence" value="ECO:0007669"/>
    <property type="project" value="TreeGrafter"/>
</dbReference>
<dbReference type="Proteomes" id="UP000792457">
    <property type="component" value="Unassembled WGS sequence"/>
</dbReference>
<dbReference type="GO" id="GO:0005886">
    <property type="term" value="C:plasma membrane"/>
    <property type="evidence" value="ECO:0007669"/>
    <property type="project" value="TreeGrafter"/>
</dbReference>
<proteinExistence type="predicted"/>
<dbReference type="OrthoDB" id="9355041at2759"/>
<dbReference type="InterPro" id="IPR003599">
    <property type="entry name" value="Ig_sub"/>
</dbReference>
<dbReference type="GO" id="GO:0008046">
    <property type="term" value="F:axon guidance receptor activity"/>
    <property type="evidence" value="ECO:0007669"/>
    <property type="project" value="TreeGrafter"/>
</dbReference>
<dbReference type="PROSITE" id="PS50835">
    <property type="entry name" value="IG_LIKE"/>
    <property type="match status" value="2"/>
</dbReference>
<sequence length="261" mass="29224">MPVSPKLVLSRHKVRWIYLRSARRKGGAYAEPAQGRGSMPPLYLSPPHLEVVKSVNESYIVSCQAERGIHIMWTTFNGTHSQQITVGKGRIHVEDSRGGRGVNLIFESIERKDRGEYTCSATIDSVEIKETFRLVVIKPITFVDTPTVQVAKENQEEFAIRCEVDGDPEPTIVWSRKGKPLNDKPRRGAYKANGFDEEEHMGDSGEASSSQAWGYVGGKVNLTCEAIAEPEADFHWLKGNFTILSDKDTEIIDLKHQSILQ</sequence>
<evidence type="ECO:0000256" key="1">
    <source>
        <dbReference type="ARBA" id="ARBA00023319"/>
    </source>
</evidence>
<comment type="caution">
    <text evidence="3">The sequence shown here is derived from an EMBL/GenBank/DDBJ whole genome shotgun (WGS) entry which is preliminary data.</text>
</comment>
<feature type="domain" description="Ig-like" evidence="2">
    <location>
        <begin position="139"/>
        <end position="179"/>
    </location>
</feature>
<dbReference type="GO" id="GO:0043025">
    <property type="term" value="C:neuronal cell body"/>
    <property type="evidence" value="ECO:0007669"/>
    <property type="project" value="TreeGrafter"/>
</dbReference>
<dbReference type="InterPro" id="IPR007110">
    <property type="entry name" value="Ig-like_dom"/>
</dbReference>
<gene>
    <name evidence="3" type="ORF">J437_LFUL006288</name>
</gene>
<name>A0A8K0NWQ9_LADFU</name>
<dbReference type="EMBL" id="KZ308320">
    <property type="protein sequence ID" value="KAG8227330.1"/>
    <property type="molecule type" value="Genomic_DNA"/>
</dbReference>
<keyword evidence="4" id="KW-1185">Reference proteome</keyword>
<dbReference type="InterPro" id="IPR013098">
    <property type="entry name" value="Ig_I-set"/>
</dbReference>
<dbReference type="Gene3D" id="2.60.40.10">
    <property type="entry name" value="Immunoglobulins"/>
    <property type="match status" value="2"/>
</dbReference>
<dbReference type="PANTHER" id="PTHR45080">
    <property type="entry name" value="CONTACTIN 5"/>
    <property type="match status" value="1"/>
</dbReference>
<dbReference type="GO" id="GO:0050808">
    <property type="term" value="P:synapse organization"/>
    <property type="evidence" value="ECO:0007669"/>
    <property type="project" value="TreeGrafter"/>
</dbReference>
<dbReference type="CDD" id="cd00096">
    <property type="entry name" value="Ig"/>
    <property type="match status" value="1"/>
</dbReference>
<dbReference type="InterPro" id="IPR036179">
    <property type="entry name" value="Ig-like_dom_sf"/>
</dbReference>
<dbReference type="AlphaFoldDB" id="A0A8K0NWQ9"/>
<accession>A0A8K0NWQ9</accession>
<protein>
    <recommendedName>
        <fullName evidence="2">Ig-like domain-containing protein</fullName>
    </recommendedName>
</protein>
<feature type="domain" description="Ig-like" evidence="2">
    <location>
        <begin position="40"/>
        <end position="129"/>
    </location>
</feature>
<evidence type="ECO:0000313" key="3">
    <source>
        <dbReference type="EMBL" id="KAG8227330.1"/>
    </source>
</evidence>
<dbReference type="GO" id="GO:0007156">
    <property type="term" value="P:homophilic cell adhesion via plasma membrane adhesion molecules"/>
    <property type="evidence" value="ECO:0007669"/>
    <property type="project" value="TreeGrafter"/>
</dbReference>
<organism evidence="3 4">
    <name type="scientific">Ladona fulva</name>
    <name type="common">Scarce chaser dragonfly</name>
    <name type="synonym">Libellula fulva</name>
    <dbReference type="NCBI Taxonomy" id="123851"/>
    <lineage>
        <taxon>Eukaryota</taxon>
        <taxon>Metazoa</taxon>
        <taxon>Ecdysozoa</taxon>
        <taxon>Arthropoda</taxon>
        <taxon>Hexapoda</taxon>
        <taxon>Insecta</taxon>
        <taxon>Pterygota</taxon>
        <taxon>Palaeoptera</taxon>
        <taxon>Odonata</taxon>
        <taxon>Epiprocta</taxon>
        <taxon>Anisoptera</taxon>
        <taxon>Libelluloidea</taxon>
        <taxon>Libellulidae</taxon>
        <taxon>Ladona</taxon>
    </lineage>
</organism>
<evidence type="ECO:0000259" key="2">
    <source>
        <dbReference type="PROSITE" id="PS50835"/>
    </source>
</evidence>
<dbReference type="SUPFAM" id="SSF48726">
    <property type="entry name" value="Immunoglobulin"/>
    <property type="match status" value="2"/>
</dbReference>
<dbReference type="Pfam" id="PF07679">
    <property type="entry name" value="I-set"/>
    <property type="match status" value="1"/>
</dbReference>